<dbReference type="PRINTS" id="PR00081">
    <property type="entry name" value="GDHRDH"/>
</dbReference>
<comment type="similarity">
    <text evidence="2">Belongs to the short-chain dehydrogenases/reductases (SDR) family.</text>
</comment>
<dbReference type="PANTHER" id="PTHR44085">
    <property type="entry name" value="SEPIAPTERIN REDUCTASE"/>
    <property type="match status" value="1"/>
</dbReference>
<dbReference type="EMBL" id="QVTD01000003">
    <property type="protein sequence ID" value="RFU65314.1"/>
    <property type="molecule type" value="Genomic_DNA"/>
</dbReference>
<keyword evidence="7" id="KW-1185">Reference proteome</keyword>
<evidence type="ECO:0000256" key="5">
    <source>
        <dbReference type="ARBA" id="ARBA00023002"/>
    </source>
</evidence>
<dbReference type="GO" id="GO:0004757">
    <property type="term" value="F:sepiapterin reductase (NADP+) activity"/>
    <property type="evidence" value="ECO:0007669"/>
    <property type="project" value="TreeGrafter"/>
</dbReference>
<evidence type="ECO:0000313" key="6">
    <source>
        <dbReference type="EMBL" id="RFU65314.1"/>
    </source>
</evidence>
<dbReference type="InterPro" id="IPR051721">
    <property type="entry name" value="Biopterin_syn/organic_redct"/>
</dbReference>
<keyword evidence="3" id="KW-0963">Cytoplasm</keyword>
<dbReference type="Pfam" id="PF00106">
    <property type="entry name" value="adh_short"/>
    <property type="match status" value="1"/>
</dbReference>
<protein>
    <submittedName>
        <fullName evidence="6">(S)-benzoin forming benzil reductase</fullName>
        <ecNumber evidence="6">1.1.1.320</ecNumber>
    </submittedName>
</protein>
<reference evidence="6 7" key="1">
    <citation type="submission" date="2018-08" db="EMBL/GenBank/DDBJ databases">
        <title>Bacillus chawlae sp. nov., Bacillus glennii sp. nov., and Bacillus saganii sp. nov. Isolated from the Vehicle Assembly Building at Kennedy Space Center where the Viking Spacecraft were Assembled.</title>
        <authorList>
            <person name="Seuylemezian A."/>
            <person name="Vaishampayan P."/>
        </authorList>
    </citation>
    <scope>NUCLEOTIDE SEQUENCE [LARGE SCALE GENOMIC DNA]</scope>
    <source>
        <strain evidence="6 7">V44-8</strain>
    </source>
</reference>
<keyword evidence="4" id="KW-0521">NADP</keyword>
<dbReference type="GO" id="GO:0006729">
    <property type="term" value="P:tetrahydrobiopterin biosynthetic process"/>
    <property type="evidence" value="ECO:0007669"/>
    <property type="project" value="TreeGrafter"/>
</dbReference>
<dbReference type="CDD" id="cd05367">
    <property type="entry name" value="SPR-like_SDR_c"/>
    <property type="match status" value="1"/>
</dbReference>
<comment type="caution">
    <text evidence="6">The sequence shown here is derived from an EMBL/GenBank/DDBJ whole genome shotgun (WGS) entry which is preliminary data.</text>
</comment>
<evidence type="ECO:0000256" key="2">
    <source>
        <dbReference type="ARBA" id="ARBA00006484"/>
    </source>
</evidence>
<evidence type="ECO:0000256" key="4">
    <source>
        <dbReference type="ARBA" id="ARBA00022857"/>
    </source>
</evidence>
<organism evidence="6 7">
    <name type="scientific">Peribacillus glennii</name>
    <dbReference type="NCBI Taxonomy" id="2303991"/>
    <lineage>
        <taxon>Bacteria</taxon>
        <taxon>Bacillati</taxon>
        <taxon>Bacillota</taxon>
        <taxon>Bacilli</taxon>
        <taxon>Bacillales</taxon>
        <taxon>Bacillaceae</taxon>
        <taxon>Peribacillus</taxon>
    </lineage>
</organism>
<dbReference type="PROSITE" id="PS00061">
    <property type="entry name" value="ADH_SHORT"/>
    <property type="match status" value="1"/>
</dbReference>
<comment type="subcellular location">
    <subcellularLocation>
        <location evidence="1">Cytoplasm</location>
    </subcellularLocation>
</comment>
<name>A0A372LH45_9BACI</name>
<dbReference type="SUPFAM" id="SSF51735">
    <property type="entry name" value="NAD(P)-binding Rossmann-fold domains"/>
    <property type="match status" value="1"/>
</dbReference>
<dbReference type="GO" id="GO:0005737">
    <property type="term" value="C:cytoplasm"/>
    <property type="evidence" value="ECO:0007669"/>
    <property type="project" value="UniProtKB-SubCell"/>
</dbReference>
<gene>
    <name evidence="6" type="ORF">D0466_05290</name>
</gene>
<dbReference type="NCBIfam" id="NF005381">
    <property type="entry name" value="PRK06924.1"/>
    <property type="match status" value="1"/>
</dbReference>
<evidence type="ECO:0000256" key="1">
    <source>
        <dbReference type="ARBA" id="ARBA00004496"/>
    </source>
</evidence>
<dbReference type="InterPro" id="IPR002347">
    <property type="entry name" value="SDR_fam"/>
</dbReference>
<dbReference type="EC" id="1.1.1.320" evidence="6"/>
<dbReference type="PANTHER" id="PTHR44085:SF2">
    <property type="entry name" value="SEPIAPTERIN REDUCTASE"/>
    <property type="match status" value="1"/>
</dbReference>
<accession>A0A372LH45</accession>
<dbReference type="InterPro" id="IPR036291">
    <property type="entry name" value="NAD(P)-bd_dom_sf"/>
</dbReference>
<dbReference type="Gene3D" id="3.40.50.720">
    <property type="entry name" value="NAD(P)-binding Rossmann-like Domain"/>
    <property type="match status" value="1"/>
</dbReference>
<evidence type="ECO:0000256" key="3">
    <source>
        <dbReference type="ARBA" id="ARBA00022490"/>
    </source>
</evidence>
<dbReference type="InterPro" id="IPR020904">
    <property type="entry name" value="Sc_DH/Rdtase_CS"/>
</dbReference>
<keyword evidence="5 6" id="KW-0560">Oxidoreductase</keyword>
<dbReference type="Proteomes" id="UP000262939">
    <property type="component" value="Unassembled WGS sequence"/>
</dbReference>
<evidence type="ECO:0000313" key="7">
    <source>
        <dbReference type="Proteomes" id="UP000262939"/>
    </source>
</evidence>
<dbReference type="AlphaFoldDB" id="A0A372LH45"/>
<proteinExistence type="inferred from homology"/>
<sequence length="269" mass="29792">MKRLWRFGFKVNWHIGGEKNMKTYIITGASKGLGKAIAELCLQEGNHCIFVARSANEQLIDKARSQGLKVSSILADLGDSGQLPEIVDSIFSKIGDTDELLLINNAGVVEPIKPVGQLEQNKLEDSIKVNFLAPIMLSNAFIDRTRGFPGKKTIVNVSSGAALRPYQGWAAYCSTKAGLEMFTRVTAAEQDQEQYPVTIISFSPGIMDTNMQADIRQADEKDFAHAEIFHAYKEQGRLRSPELVAEKLMALLQDGPLENGRFYDIKNLL</sequence>